<dbReference type="eggNOG" id="KOG1038">
    <property type="taxonomic scope" value="Eukaryota"/>
</dbReference>
<keyword evidence="5 10" id="KW-0548">Nucleotidyltransferase</keyword>
<dbReference type="GO" id="GO:0034245">
    <property type="term" value="C:mitochondrial DNA-directed RNA polymerase complex"/>
    <property type="evidence" value="ECO:0007669"/>
    <property type="project" value="TreeGrafter"/>
</dbReference>
<dbReference type="Gene3D" id="1.10.150.20">
    <property type="entry name" value="5' to 3' exonuclease, C-terminal subdomain"/>
    <property type="match status" value="1"/>
</dbReference>
<dbReference type="Gene3D" id="1.10.1320.10">
    <property type="entry name" value="DNA-directed RNA polymerase, N-terminal domain"/>
    <property type="match status" value="1"/>
</dbReference>
<comment type="subcellular location">
    <subcellularLocation>
        <location evidence="1">Mitochondrion</location>
    </subcellularLocation>
</comment>
<evidence type="ECO:0000256" key="3">
    <source>
        <dbReference type="ARBA" id="ARBA00022478"/>
    </source>
</evidence>
<dbReference type="Pfam" id="PF14700">
    <property type="entry name" value="RPOL_N"/>
    <property type="match status" value="1"/>
</dbReference>
<evidence type="ECO:0000256" key="9">
    <source>
        <dbReference type="ARBA" id="ARBA00048552"/>
    </source>
</evidence>
<feature type="region of interest" description="Disordered" evidence="12">
    <location>
        <begin position="41"/>
        <end position="64"/>
    </location>
</feature>
<evidence type="ECO:0000256" key="4">
    <source>
        <dbReference type="ARBA" id="ARBA00022679"/>
    </source>
</evidence>
<evidence type="ECO:0000313" key="14">
    <source>
        <dbReference type="EMBL" id="CCG81235.1"/>
    </source>
</evidence>
<gene>
    <name evidence="14" type="ORF">TAPDE_000958</name>
</gene>
<feature type="compositionally biased region" description="Acidic residues" evidence="12">
    <location>
        <begin position="1270"/>
        <end position="1287"/>
    </location>
</feature>
<comment type="caution">
    <text evidence="14">The sequence shown here is derived from an EMBL/GenBank/DDBJ whole genome shotgun (WGS) entry which is preliminary data.</text>
</comment>
<dbReference type="PROSITE" id="PS00900">
    <property type="entry name" value="RNA_POL_PHAGE_1"/>
    <property type="match status" value="1"/>
</dbReference>
<comment type="function">
    <text evidence="10">DNA-dependent RNA polymerase catalyzes the transcription of DNA into RNA using the four ribonucleoside triphosphates as substrates.</text>
</comment>
<dbReference type="Proteomes" id="UP000013776">
    <property type="component" value="Unassembled WGS sequence"/>
</dbReference>
<dbReference type="InterPro" id="IPR037159">
    <property type="entry name" value="RNA_POL_N_sf"/>
</dbReference>
<dbReference type="InterPro" id="IPR002092">
    <property type="entry name" value="DNA-dir_Rpol_phage-type"/>
</dbReference>
<dbReference type="InterPro" id="IPR029262">
    <property type="entry name" value="RPOL_N"/>
</dbReference>
<dbReference type="PANTHER" id="PTHR10102">
    <property type="entry name" value="DNA-DIRECTED RNA POLYMERASE, MITOCHONDRIAL"/>
    <property type="match status" value="1"/>
</dbReference>
<dbReference type="PANTHER" id="PTHR10102:SF0">
    <property type="entry name" value="DNA-DIRECTED RNA POLYMERASE, MITOCHONDRIAL"/>
    <property type="match status" value="1"/>
</dbReference>
<dbReference type="SUPFAM" id="SSF56672">
    <property type="entry name" value="DNA/RNA polymerases"/>
    <property type="match status" value="1"/>
</dbReference>
<evidence type="ECO:0000256" key="6">
    <source>
        <dbReference type="ARBA" id="ARBA00022946"/>
    </source>
</evidence>
<dbReference type="GO" id="GO:0006390">
    <property type="term" value="P:mitochondrial transcription"/>
    <property type="evidence" value="ECO:0007669"/>
    <property type="project" value="TreeGrafter"/>
</dbReference>
<accession>R4XD37</accession>
<keyword evidence="6" id="KW-0809">Transit peptide</keyword>
<dbReference type="OrthoDB" id="276422at2759"/>
<evidence type="ECO:0000256" key="1">
    <source>
        <dbReference type="ARBA" id="ARBA00004173"/>
    </source>
</evidence>
<keyword evidence="11" id="KW-0175">Coiled coil</keyword>
<keyword evidence="15" id="KW-1185">Reference proteome</keyword>
<dbReference type="Gene3D" id="1.10.287.280">
    <property type="match status" value="1"/>
</dbReference>
<feature type="coiled-coil region" evidence="11">
    <location>
        <begin position="399"/>
        <end position="433"/>
    </location>
</feature>
<keyword evidence="7" id="KW-0496">Mitochondrion</keyword>
<evidence type="ECO:0000256" key="11">
    <source>
        <dbReference type="SAM" id="Coils"/>
    </source>
</evidence>
<name>R4XD37_TAPDE</name>
<evidence type="ECO:0000259" key="13">
    <source>
        <dbReference type="SMART" id="SM01311"/>
    </source>
</evidence>
<dbReference type="PROSITE" id="PS00489">
    <property type="entry name" value="RNA_POL_PHAGE_2"/>
    <property type="match status" value="1"/>
</dbReference>
<keyword evidence="8 10" id="KW-0804">Transcription</keyword>
<feature type="domain" description="DNA-directed RNA polymerase N-terminal" evidence="13">
    <location>
        <begin position="322"/>
        <end position="678"/>
    </location>
</feature>
<dbReference type="InterPro" id="IPR046950">
    <property type="entry name" value="DNA-dir_Rpol_C_phage-type"/>
</dbReference>
<dbReference type="GO" id="GO:0003899">
    <property type="term" value="F:DNA-directed RNA polymerase activity"/>
    <property type="evidence" value="ECO:0007669"/>
    <property type="project" value="UniProtKB-EC"/>
</dbReference>
<evidence type="ECO:0000256" key="5">
    <source>
        <dbReference type="ARBA" id="ARBA00022695"/>
    </source>
</evidence>
<dbReference type="SMART" id="SM01311">
    <property type="entry name" value="RPOL_N"/>
    <property type="match status" value="1"/>
</dbReference>
<evidence type="ECO:0000256" key="10">
    <source>
        <dbReference type="RuleBase" id="RU003805"/>
    </source>
</evidence>
<dbReference type="Pfam" id="PF00940">
    <property type="entry name" value="RNA_pol"/>
    <property type="match status" value="1"/>
</dbReference>
<keyword evidence="4 10" id="KW-0808">Transferase</keyword>
<dbReference type="FunFam" id="1.10.287.280:FF:000001">
    <property type="entry name" value="DNA-directed RNA polymerase"/>
    <property type="match status" value="1"/>
</dbReference>
<feature type="region of interest" description="Disordered" evidence="12">
    <location>
        <begin position="1248"/>
        <end position="1292"/>
    </location>
</feature>
<sequence>MRRLSRSIANAITKDSRCAACAGLLATPAHRTRPYSSLAQALERSNEDDHDESPGSAAAFPAEDASDIYVPQPRAAPIAFKSRAKRQLIEFPAPQLQDNKRSAKTYRVKQRTDAEVLALFVACVASGNSKRSLNLLRQIRSQMDDHSTLQAANRYLQFLVEEVPKSGSMVEARTMFDEYSTTWAVTPDAYAHALLCKAALSLSDLTTSEEQIRSIVKSWLEMQGDLGEVLSMSTVLSKKDSQKVYDVSGLDYRLIGEEYRGSVVLAEHPLQNVPEVMPTKQKGVGLKLVKHSLGALTDSKLNIKVEKDDYLMGGEQLAFNLARQRLLEENAVDAAVLRWRHEHDDLKKRGGLAYKKTLNAMFWEWKEKMVPLIEEELARVDDRPFDTNITKATSSGVTLRRYERDEQDKNISLDEQEADYQALQDNLKTALSTRARRDYGPFLGLLKPEKMAAVAILELIRCLTTESVDGLKTALLSVKVGKALENEYHSEVLKKKGSQELFQKNYRDAIQSKKMFSMSVRQARANAAKKQDTEIFTPEWTQATRARLGALMISFIMYAARVSLTVVDEQGVRHTQEAPAFYHSYHYKKGQKLGVVKANEQLTARLSSEPLKGSIYPRLLPMLAPPRPWYSWNSGGYLFTKTLAMRAKNSPEQVKYLKTASDRGLLSDVLTGLDVLGHTPWKINDRVFQCALEGWNSGESIAEIPPADSNIELPPPPAHDADPAEKFAYLEKVREASSIVRNFASMRSDINYKLEIARAFLNDTMYFPHSLDFRGRAYPVPPHFNHLGNDLCRGLLKFGVEKELGDRGLRWLKIHLANQCGFDKASFEEREAFADKNIEKIFEANDHPMDGTRWWLGTDKPWQCLATCFELTAALRSPDPTKFMSSMPVHQDGTCNGLQHYAALGGDLVGAKQVNLEPSERPQDVYRGVADIVRVEVDRDAENGDSQAKLLQGHISRKLVKQTVMTNVYGVTWVGARLQIENQLKDLVVFKEENIFSLASYVVNKVFKALKSMFTGAHEIQEWLRQSAQIITKSIHLDALVGNVQDPMTSVIWTSPLDLPIVQPYRKEVRRQIYTNLQTVFLSDPADAAEVNSKKQSSAFPPNFIHSLDATHMLMSALACRKEEVCFAAVHDSYWTHAADTDKMNVILREAFIKLHSEDLMAELESEFKKRYEQHYSPNYQFQKTSPAYLFAISQEHINAGAVRVLPKNRGIVIIDRDIANKVLKFGTKGKPGPRSHRVSGILDETTGEQAVAESQGGDSALDADPATNLDEEEQFGEDEAEDESELPEARSRRSWAVWTPIAFPKLPKKGDFDVKSLKSSKYFFS</sequence>
<dbReference type="GO" id="GO:0001018">
    <property type="term" value="F:mitochondrial promoter sequence-specific DNA binding"/>
    <property type="evidence" value="ECO:0007669"/>
    <property type="project" value="TreeGrafter"/>
</dbReference>
<evidence type="ECO:0000256" key="7">
    <source>
        <dbReference type="ARBA" id="ARBA00023128"/>
    </source>
</evidence>
<organism evidence="14 15">
    <name type="scientific">Taphrina deformans (strain PYCC 5710 / ATCC 11124 / CBS 356.35 / IMI 108563 / JCM 9778 / NBRC 8474)</name>
    <name type="common">Peach leaf curl fungus</name>
    <name type="synonym">Lalaria deformans</name>
    <dbReference type="NCBI Taxonomy" id="1097556"/>
    <lineage>
        <taxon>Eukaryota</taxon>
        <taxon>Fungi</taxon>
        <taxon>Dikarya</taxon>
        <taxon>Ascomycota</taxon>
        <taxon>Taphrinomycotina</taxon>
        <taxon>Taphrinomycetes</taxon>
        <taxon>Taphrinales</taxon>
        <taxon>Taphrinaceae</taxon>
        <taxon>Taphrina</taxon>
    </lineage>
</organism>
<dbReference type="InterPro" id="IPR043502">
    <property type="entry name" value="DNA/RNA_pol_sf"/>
</dbReference>
<dbReference type="EMBL" id="CAHR02000031">
    <property type="protein sequence ID" value="CCG81235.1"/>
    <property type="molecule type" value="Genomic_DNA"/>
</dbReference>
<dbReference type="VEuPathDB" id="FungiDB:TAPDE_000958"/>
<keyword evidence="3 10" id="KW-0240">DNA-directed RNA polymerase</keyword>
<evidence type="ECO:0000256" key="2">
    <source>
        <dbReference type="ARBA" id="ARBA00009493"/>
    </source>
</evidence>
<dbReference type="FunFam" id="1.10.150.20:FF:000041">
    <property type="entry name" value="DNA-directed RNA polymerase"/>
    <property type="match status" value="1"/>
</dbReference>
<reference evidence="14 15" key="1">
    <citation type="journal article" date="2013" name="MBio">
        <title>Genome sequencing of the plant pathogen Taphrina deformans, the causal agent of peach leaf curl.</title>
        <authorList>
            <person name="Cisse O.H."/>
            <person name="Almeida J.M.G.C.F."/>
            <person name="Fonseca A."/>
            <person name="Kumar A.A."/>
            <person name="Salojaervi J."/>
            <person name="Overmyer K."/>
            <person name="Hauser P.M."/>
            <person name="Pagni M."/>
        </authorList>
    </citation>
    <scope>NUCLEOTIDE SEQUENCE [LARGE SCALE GENOMIC DNA]</scope>
    <source>
        <strain evidence="15">PYCC 5710 / ATCC 11124 / CBS 356.35 / IMI 108563 / JCM 9778 / NBRC 8474</strain>
    </source>
</reference>
<evidence type="ECO:0000256" key="12">
    <source>
        <dbReference type="SAM" id="MobiDB-lite"/>
    </source>
</evidence>
<comment type="catalytic activity">
    <reaction evidence="9 10">
        <text>RNA(n) + a ribonucleoside 5'-triphosphate = RNA(n+1) + diphosphate</text>
        <dbReference type="Rhea" id="RHEA:21248"/>
        <dbReference type="Rhea" id="RHEA-COMP:14527"/>
        <dbReference type="Rhea" id="RHEA-COMP:17342"/>
        <dbReference type="ChEBI" id="CHEBI:33019"/>
        <dbReference type="ChEBI" id="CHEBI:61557"/>
        <dbReference type="ChEBI" id="CHEBI:140395"/>
        <dbReference type="EC" id="2.7.7.6"/>
    </reaction>
</comment>
<dbReference type="EC" id="2.7.7.6" evidence="10"/>
<proteinExistence type="inferred from homology"/>
<comment type="similarity">
    <text evidence="2 10">Belongs to the phage and mitochondrial RNA polymerase family.</text>
</comment>
<protein>
    <recommendedName>
        <fullName evidence="10">DNA-directed RNA polymerase</fullName>
        <ecNumber evidence="10">2.7.7.6</ecNumber>
    </recommendedName>
</protein>
<evidence type="ECO:0000313" key="15">
    <source>
        <dbReference type="Proteomes" id="UP000013776"/>
    </source>
</evidence>
<dbReference type="STRING" id="1097556.R4XD37"/>
<evidence type="ECO:0000256" key="8">
    <source>
        <dbReference type="ARBA" id="ARBA00023163"/>
    </source>
</evidence>